<keyword evidence="1 5" id="KW-0963">Cytoplasm</keyword>
<comment type="similarity">
    <text evidence="5">Belongs to the GTP cyclohydrolase I family. QueF type 1 subfamily.</text>
</comment>
<dbReference type="PANTHER" id="PTHR34354:SF1">
    <property type="entry name" value="NADPH-DEPENDENT 7-CYANO-7-DEAZAGUANINE REDUCTASE"/>
    <property type="match status" value="1"/>
</dbReference>
<dbReference type="InterPro" id="IPR016856">
    <property type="entry name" value="QueF_type1"/>
</dbReference>
<dbReference type="EMBL" id="JMFG01000022">
    <property type="protein sequence ID" value="KDA53423.1"/>
    <property type="molecule type" value="Genomic_DNA"/>
</dbReference>
<evidence type="ECO:0000256" key="1">
    <source>
        <dbReference type="ARBA" id="ARBA00022490"/>
    </source>
</evidence>
<dbReference type="OrthoDB" id="9795077at2"/>
<dbReference type="InterPro" id="IPR043133">
    <property type="entry name" value="GTP-CH-I_C/QueF"/>
</dbReference>
<evidence type="ECO:0000313" key="6">
    <source>
        <dbReference type="EMBL" id="HEQ88571.1"/>
    </source>
</evidence>
<keyword evidence="9" id="KW-1185">Reference proteome</keyword>
<dbReference type="InterPro" id="IPR029500">
    <property type="entry name" value="QueF"/>
</dbReference>
<dbReference type="STRING" id="1312852.EG19_05735"/>
<sequence length="135" mass="15539">MVQAEGKTFPFVGEEAIRPDFLETFAYEYPQREAEITIETDEWNCVCPFSGLPDFGTLVIRYVPDRLCLELKSLKYYLTSFRQVGIYQEHAANRLLEDLVRAVQPKRMEVTLDYRLRGGIHTVVTVRYPDAGGKA</sequence>
<comment type="pathway">
    <text evidence="5">tRNA modification; tRNA-queuosine biosynthesis.</text>
</comment>
<evidence type="ECO:0000256" key="4">
    <source>
        <dbReference type="ARBA" id="ARBA00023002"/>
    </source>
</evidence>
<feature type="binding site" evidence="5">
    <location>
        <begin position="69"/>
        <end position="71"/>
    </location>
    <ligand>
        <name>substrate</name>
    </ligand>
</feature>
<comment type="catalytic activity">
    <reaction evidence="5">
        <text>7-aminomethyl-7-carbaguanine + 2 NADP(+) = 7-cyano-7-carbaguanine + 2 NADPH + 3 H(+)</text>
        <dbReference type="Rhea" id="RHEA:13409"/>
        <dbReference type="ChEBI" id="CHEBI:15378"/>
        <dbReference type="ChEBI" id="CHEBI:45075"/>
        <dbReference type="ChEBI" id="CHEBI:57783"/>
        <dbReference type="ChEBI" id="CHEBI:58349"/>
        <dbReference type="ChEBI" id="CHEBI:58703"/>
        <dbReference type="EC" id="1.7.1.13"/>
    </reaction>
</comment>
<reference evidence="6" key="2">
    <citation type="journal article" date="2020" name="mSystems">
        <title>Genome- and Community-Level Interaction Insights into Carbon Utilization and Element Cycling Functions of Hydrothermarchaeota in Hydrothermal Sediment.</title>
        <authorList>
            <person name="Zhou Z."/>
            <person name="Liu Y."/>
            <person name="Xu W."/>
            <person name="Pan J."/>
            <person name="Luo Z.H."/>
            <person name="Li M."/>
        </authorList>
    </citation>
    <scope>NUCLEOTIDE SEQUENCE [LARGE SCALE GENOMIC DNA]</scope>
    <source>
        <strain evidence="6">SpSt-186</strain>
        <strain evidence="7">SpSt-299</strain>
    </source>
</reference>
<reference evidence="8 9" key="1">
    <citation type="submission" date="2014-04" db="EMBL/GenBank/DDBJ databases">
        <title>The Genome Sequence of Thermoanaerobaculum aquaticum MP-01, The First Cultivated Group 23 Acidobacterium.</title>
        <authorList>
            <person name="Stamps B.W."/>
            <person name="Losey N.A."/>
            <person name="Lawson P.A."/>
            <person name="Stevenson B.S."/>
        </authorList>
    </citation>
    <scope>NUCLEOTIDE SEQUENCE [LARGE SCALE GENOMIC DNA]</scope>
    <source>
        <strain evidence="8 9">MP-01</strain>
    </source>
</reference>
<dbReference type="EMBL" id="DSHW01000307">
    <property type="protein sequence ID" value="HEQ88571.1"/>
    <property type="molecule type" value="Genomic_DNA"/>
</dbReference>
<dbReference type="NCBIfam" id="TIGR03139">
    <property type="entry name" value="QueF-II"/>
    <property type="match status" value="1"/>
</dbReference>
<dbReference type="Proteomes" id="UP000027284">
    <property type="component" value="Unassembled WGS sequence"/>
</dbReference>
<dbReference type="InterPro" id="IPR050084">
    <property type="entry name" value="NADPH_dep_7-cyano-7-deazaG_red"/>
</dbReference>
<evidence type="ECO:0000256" key="2">
    <source>
        <dbReference type="ARBA" id="ARBA00022785"/>
    </source>
</evidence>
<dbReference type="PIRSF" id="PIRSF027377">
    <property type="entry name" value="Nitrile_oxidored_QueF"/>
    <property type="match status" value="1"/>
</dbReference>
<dbReference type="GO" id="GO:0008616">
    <property type="term" value="P:tRNA queuosine(34) biosynthetic process"/>
    <property type="evidence" value="ECO:0007669"/>
    <property type="project" value="UniProtKB-UniRule"/>
</dbReference>
<dbReference type="Pfam" id="PF14489">
    <property type="entry name" value="QueF"/>
    <property type="match status" value="1"/>
</dbReference>
<gene>
    <name evidence="5 6" type="primary">queF</name>
    <name evidence="8" type="ORF">EG19_05735</name>
    <name evidence="6" type="ORF">ENP06_04075</name>
    <name evidence="7" type="ORF">ENQ31_05205</name>
</gene>
<evidence type="ECO:0000313" key="9">
    <source>
        <dbReference type="Proteomes" id="UP000027284"/>
    </source>
</evidence>
<proteinExistence type="inferred from homology"/>
<dbReference type="EMBL" id="DSMR01000378">
    <property type="protein sequence ID" value="HET47541.1"/>
    <property type="molecule type" value="Genomic_DNA"/>
</dbReference>
<feature type="active site" description="Thioimide intermediate" evidence="5">
    <location>
        <position position="47"/>
    </location>
</feature>
<keyword evidence="4 5" id="KW-0560">Oxidoreductase</keyword>
<keyword evidence="3 5" id="KW-0521">NADP</keyword>
<keyword evidence="2 5" id="KW-0671">Queuosine biosynthesis</keyword>
<evidence type="ECO:0000313" key="8">
    <source>
        <dbReference type="EMBL" id="KDA53423.1"/>
    </source>
</evidence>
<dbReference type="RefSeq" id="WP_038049770.1">
    <property type="nucleotide sequence ID" value="NZ_JMFG01000022.1"/>
</dbReference>
<comment type="caution">
    <text evidence="8">The sequence shown here is derived from an EMBL/GenBank/DDBJ whole genome shotgun (WGS) entry which is preliminary data.</text>
</comment>
<protein>
    <recommendedName>
        <fullName evidence="5">NADPH-dependent 7-cyano-7-deazaguanine reductase</fullName>
        <ecNumber evidence="5">1.7.1.13</ecNumber>
    </recommendedName>
    <alternativeName>
        <fullName evidence="5">7-cyano-7-carbaguanine reductase</fullName>
    </alternativeName>
    <alternativeName>
        <fullName evidence="5">NADPH-dependent nitrile oxidoreductase</fullName>
    </alternativeName>
    <alternativeName>
        <fullName evidence="5">PreQ(0) reductase</fullName>
    </alternativeName>
</protein>
<dbReference type="UniPathway" id="UPA00392"/>
<feature type="binding site" evidence="5">
    <location>
        <begin position="88"/>
        <end position="89"/>
    </location>
    <ligand>
        <name>substrate</name>
    </ligand>
</feature>
<dbReference type="AlphaFoldDB" id="A0A062XRJ6"/>
<dbReference type="EC" id="1.7.1.13" evidence="5"/>
<dbReference type="GO" id="GO:0033739">
    <property type="term" value="F:preQ1 synthase activity"/>
    <property type="evidence" value="ECO:0007669"/>
    <property type="project" value="UniProtKB-UniRule"/>
</dbReference>
<organism evidence="8 9">
    <name type="scientific">Thermoanaerobaculum aquaticum</name>
    <dbReference type="NCBI Taxonomy" id="1312852"/>
    <lineage>
        <taxon>Bacteria</taxon>
        <taxon>Pseudomonadati</taxon>
        <taxon>Acidobacteriota</taxon>
        <taxon>Thermoanaerobaculia</taxon>
        <taxon>Thermoanaerobaculales</taxon>
        <taxon>Thermoanaerobaculaceae</taxon>
        <taxon>Thermoanaerobaculum</taxon>
    </lineage>
</organism>
<evidence type="ECO:0000256" key="5">
    <source>
        <dbReference type="HAMAP-Rule" id="MF_00818"/>
    </source>
</evidence>
<evidence type="ECO:0000256" key="3">
    <source>
        <dbReference type="ARBA" id="ARBA00022857"/>
    </source>
</evidence>
<dbReference type="Gene3D" id="3.30.1130.10">
    <property type="match status" value="1"/>
</dbReference>
<feature type="active site" description="Proton donor" evidence="5">
    <location>
        <position position="54"/>
    </location>
</feature>
<dbReference type="GO" id="GO:0005737">
    <property type="term" value="C:cytoplasm"/>
    <property type="evidence" value="ECO:0007669"/>
    <property type="project" value="UniProtKB-SubCell"/>
</dbReference>
<dbReference type="HAMAP" id="MF_00818">
    <property type="entry name" value="QueF_type1"/>
    <property type="match status" value="1"/>
</dbReference>
<accession>A0A062XRJ6</accession>
<name>A0A062XRJ6_9BACT</name>
<comment type="function">
    <text evidence="5">Catalyzes the NADPH-dependent reduction of 7-cyano-7-deazaguanine (preQ0) to 7-aminomethyl-7-deazaguanine (preQ1).</text>
</comment>
<dbReference type="PANTHER" id="PTHR34354">
    <property type="entry name" value="NADPH-DEPENDENT 7-CYANO-7-DEAZAGUANINE REDUCTASE"/>
    <property type="match status" value="1"/>
</dbReference>
<evidence type="ECO:0000313" key="7">
    <source>
        <dbReference type="EMBL" id="HET47541.1"/>
    </source>
</evidence>
<dbReference type="SUPFAM" id="SSF55620">
    <property type="entry name" value="Tetrahydrobiopterin biosynthesis enzymes-like"/>
    <property type="match status" value="1"/>
</dbReference>
<comment type="subcellular location">
    <subcellularLocation>
        <location evidence="5">Cytoplasm</location>
    </subcellularLocation>
</comment>